<reference evidence="1 2" key="1">
    <citation type="journal article" date="2014" name="Int. J. Syst. Evol. Microbiol.">
        <title>Complete genome sequence of Corynebacterium casei LMG S-19264T (=DSM 44701T), isolated from a smear-ripened cheese.</title>
        <authorList>
            <consortium name="US DOE Joint Genome Institute (JGI-PGF)"/>
            <person name="Walter F."/>
            <person name="Albersmeier A."/>
            <person name="Kalinowski J."/>
            <person name="Ruckert C."/>
        </authorList>
    </citation>
    <scope>NUCLEOTIDE SEQUENCE [LARGE SCALE GENOMIC DNA]</scope>
    <source>
        <strain evidence="1 2">CGMCC 4.7215</strain>
    </source>
</reference>
<evidence type="ECO:0000313" key="2">
    <source>
        <dbReference type="Proteomes" id="UP001596414"/>
    </source>
</evidence>
<dbReference type="RefSeq" id="WP_267638981.1">
    <property type="nucleotide sequence ID" value="NZ_JAODIY010000047.1"/>
</dbReference>
<protein>
    <submittedName>
        <fullName evidence="1">Uncharacterized protein</fullName>
    </submittedName>
</protein>
<dbReference type="AlphaFoldDB" id="A0ABD5X8F1"/>
<evidence type="ECO:0000313" key="1">
    <source>
        <dbReference type="EMBL" id="MFC7126081.1"/>
    </source>
</evidence>
<sequence length="80" mass="8811">MTACDVCKFQQAERLSAGQTDASIISVDELVADEVYSLRHGACNPASSDLLERDPEFVRLIGLHLPVTAFAHQRRLSPDQ</sequence>
<organism evidence="1 2">
    <name type="scientific">Halovenus rubra</name>
    <dbReference type="NCBI Taxonomy" id="869890"/>
    <lineage>
        <taxon>Archaea</taxon>
        <taxon>Methanobacteriati</taxon>
        <taxon>Methanobacteriota</taxon>
        <taxon>Stenosarchaea group</taxon>
        <taxon>Halobacteria</taxon>
        <taxon>Halobacteriales</taxon>
        <taxon>Haloarculaceae</taxon>
        <taxon>Halovenus</taxon>
    </lineage>
</organism>
<dbReference type="EMBL" id="JBHSZQ010000014">
    <property type="protein sequence ID" value="MFC7126081.1"/>
    <property type="molecule type" value="Genomic_DNA"/>
</dbReference>
<gene>
    <name evidence="1" type="ORF">ACFQJ7_08530</name>
</gene>
<name>A0ABD5X8F1_9EURY</name>
<comment type="caution">
    <text evidence="1">The sequence shown here is derived from an EMBL/GenBank/DDBJ whole genome shotgun (WGS) entry which is preliminary data.</text>
</comment>
<accession>A0ABD5X8F1</accession>
<proteinExistence type="predicted"/>
<dbReference type="Proteomes" id="UP001596414">
    <property type="component" value="Unassembled WGS sequence"/>
</dbReference>